<proteinExistence type="predicted"/>
<gene>
    <name evidence="1" type="ORF">BO66DRAFT_422862</name>
</gene>
<evidence type="ECO:0000313" key="1">
    <source>
        <dbReference type="EMBL" id="RAH66521.1"/>
    </source>
</evidence>
<name>A0ACD1GYU4_9EURO</name>
<reference evidence="1" key="1">
    <citation type="submission" date="2018-02" db="EMBL/GenBank/DDBJ databases">
        <title>The genomes of Aspergillus section Nigri reveals drivers in fungal speciation.</title>
        <authorList>
            <consortium name="DOE Joint Genome Institute"/>
            <person name="Vesth T.C."/>
            <person name="Nybo J."/>
            <person name="Theobald S."/>
            <person name="Brandl J."/>
            <person name="Frisvad J.C."/>
            <person name="Nielsen K.F."/>
            <person name="Lyhne E.K."/>
            <person name="Kogle M.E."/>
            <person name="Kuo A."/>
            <person name="Riley R."/>
            <person name="Clum A."/>
            <person name="Nolan M."/>
            <person name="Lipzen A."/>
            <person name="Salamov A."/>
            <person name="Henrissat B."/>
            <person name="Wiebenga A."/>
            <person name="De vries R.P."/>
            <person name="Grigoriev I.V."/>
            <person name="Mortensen U.H."/>
            <person name="Andersen M.R."/>
            <person name="Baker S.E."/>
        </authorList>
    </citation>
    <scope>NUCLEOTIDE SEQUENCE</scope>
    <source>
        <strain evidence="1">CBS 121060</strain>
    </source>
</reference>
<evidence type="ECO:0000313" key="2">
    <source>
        <dbReference type="Proteomes" id="UP000249661"/>
    </source>
</evidence>
<accession>A0ACD1GYU4</accession>
<sequence length="1844" mass="209480">MAATNSSAPLLPNGTQSVGLATNSPSTTTTNTTTSRILTGKQEHYLKRELIARQVQSEIAELNSPTALQRFGAPFKSEFGEVAPVDSELPILRYIFVHHVRNFPFLDKAREKEFWQDKLQVFLESFAKKHVSSSEDRLEETKRRKLARKCEKLVELMMVSGIPTASGYEERIQFSEMEVVDRGANEKGLLVNMPEGNSIHGWDINVAAVRVTSVRRTVRYHQHAEFIIRVRRDGKQDTFVARRYGDFSRLHKRLRTEFPGKPLPPLPRKNKSSLTSSIFGSADDEASSISSVSTQDTSAVDDGYSSRNLAPGNHHTRSLSRSSMRSLRSPRASGDAPRESVLYREEQRVSLRAFLRTLLQNKRVADTKALEDFLTANPITLNEEEKMDMQKRKEVDAVRIEEQKRFYEIARARAAELDAYMENFRRDIVESNGLTKLFAEIKEKPTVEDLSPQYQKFAEWLRIEVAATLYHLFLAEDNSPELFAQAKRIHSLVPYSLLKNVIRIANPAAVMSGVLDLFLAQPFGSRSLLQRIFSMTLNDGIRAFQKSIDALAATIEDPVLCQKLKAFTDADEDLKNEIRAEATAEDVDIIVAILKTELISPELTPEQFGKVFNAYVAWNQAVESVDAEMREGAHWFANLKQLLKLYTRQRDKTMMLSIVEEPVTLQLFRDLFTIFYEPLVRVYKSANVYNSITDFARFADDAIAVIEKCHRQDVSADPNQTVQAFIDLCERHQSSFYKFVHEVHLHDNGLFGSLMAWIEDILEFLRKGPRGGKLDMNALLTGARDVGQIDKDKALDEINALIKWHADRKRWHLNKTRQKMAAEGTGNEIIPGSTTFRSSDFGLDEADLEDLAISDEESDASDELDDEDDLDPITAERRRRVKKQDQLRRTAGEPVKPEIQEILKLSESFGVMLRQPANKFQCKNHGTNHGRYCMLCPFPFPRLPSVAIYTCENKKCDFFLWASDAELREKATVLSNSRSESDPATTQTPTRRPRVFNGLLTPQTEPRFHRHSPATGGGQQKQQQQQLSHMFSRSAKARMMSEDIDEFEWDDDVGAEVGKLLDVKPIRQPNFGPPKAHQGPASRAHQPPPSLTSPAKRKWSDTEDDHESKFGRHTSTASFAQVTPRSHTDRVPSFSSATAAPPSSMEISMSPTPTRFRDAMAGGDETPLDASQLASQAVRILESHGVALPKQAQDELMSLLDKYDLKMMGIIRGRDISRVALKKKDEQIEHDIPAMFRPPVNRAMRVLDRSFFKRTVPVSAATIFKTSDIATVRQALHKKRDLLALPRMATLRDIKQDDAVRKCLLLREEIKHDDTATWSPTVSELVEKGMVSVGPYDLTIDYDYWSYADIMASILPEELCDEIPQGFTQVGHVSHLNLREQYLPYKQIIAEILLDKNPTVKTVIRKTDDVGSHSQFRTFPFELLGGVNDLNVIQHEQNCEFRFDYSRVYWNSRLETEHRRLVDKFRPGEMVCDVMAGVGPFAVPAGKKKIFVWANDLNPHGYEVMQDAIKRNKVDKFVTPHNQDGRDFIRSSARRLLESPLTVTIEPKVRRSQKDTAPPPEVFHRPTVFQHYVMNLPGNAIEFLDAFVGVYAGEEARFAPHTEQKLPTVHVYCFSGHSEDEHDDHVDICQRISERIGFEITTEDRVGGSGRQELELAIHNVRLVSPNKQMFCASFRLPEDVAFKKPTCIKGVYFDSRVFQLPAPTHRKRTLPQGELEAASTLRLGADQNTHTLSLSEARLVINKVLENKRRGGKKYEEPENLTKTLDYLEVFARFKDEENIKAVERLLNSHTELEMFERSQLGSLCCDNAEEAKSLIPSLQHKISDGDLQELLDELTKLRNFTE</sequence>
<dbReference type="EMBL" id="KZ824982">
    <property type="protein sequence ID" value="RAH66521.1"/>
    <property type="molecule type" value="Genomic_DNA"/>
</dbReference>
<keyword evidence="2" id="KW-1185">Reference proteome</keyword>
<dbReference type="Proteomes" id="UP000249661">
    <property type="component" value="Unassembled WGS sequence"/>
</dbReference>
<protein>
    <submittedName>
        <fullName evidence="1">Uncharacterized protein</fullName>
    </submittedName>
</protein>
<organism evidence="1 2">
    <name type="scientific">Aspergillus aculeatinus CBS 121060</name>
    <dbReference type="NCBI Taxonomy" id="1448322"/>
    <lineage>
        <taxon>Eukaryota</taxon>
        <taxon>Fungi</taxon>
        <taxon>Dikarya</taxon>
        <taxon>Ascomycota</taxon>
        <taxon>Pezizomycotina</taxon>
        <taxon>Eurotiomycetes</taxon>
        <taxon>Eurotiomycetidae</taxon>
        <taxon>Eurotiales</taxon>
        <taxon>Aspergillaceae</taxon>
        <taxon>Aspergillus</taxon>
        <taxon>Aspergillus subgen. Circumdati</taxon>
    </lineage>
</organism>